<dbReference type="PROSITE" id="PS00614">
    <property type="entry name" value="IGPS"/>
    <property type="match status" value="1"/>
</dbReference>
<keyword evidence="5" id="KW-0210">Decarboxylase</keyword>
<comment type="catalytic activity">
    <reaction evidence="1">
        <text>1-(2-carboxyphenylamino)-1-deoxy-D-ribulose 5-phosphate + H(+) = (1S,2R)-1-C-(indol-3-yl)glycerol 3-phosphate + CO2 + H2O</text>
        <dbReference type="Rhea" id="RHEA:23476"/>
        <dbReference type="ChEBI" id="CHEBI:15377"/>
        <dbReference type="ChEBI" id="CHEBI:15378"/>
        <dbReference type="ChEBI" id="CHEBI:16526"/>
        <dbReference type="ChEBI" id="CHEBI:58613"/>
        <dbReference type="ChEBI" id="CHEBI:58866"/>
        <dbReference type="EC" id="4.1.1.48"/>
    </reaction>
</comment>
<keyword evidence="4" id="KW-0028">Amino-acid biosynthesis</keyword>
<accession>A0ABT1BXU5</accession>
<dbReference type="Pfam" id="PF00218">
    <property type="entry name" value="IGPS"/>
    <property type="match status" value="1"/>
</dbReference>
<dbReference type="InterPro" id="IPR013785">
    <property type="entry name" value="Aldolase_TIM"/>
</dbReference>
<keyword evidence="6" id="KW-0822">Tryptophan biosynthesis</keyword>
<dbReference type="Proteomes" id="UP001204015">
    <property type="component" value="Unassembled WGS sequence"/>
</dbReference>
<dbReference type="EC" id="4.1.1.48" evidence="3"/>
<dbReference type="CDD" id="cd00331">
    <property type="entry name" value="IGPS"/>
    <property type="match status" value="1"/>
</dbReference>
<dbReference type="InterPro" id="IPR011060">
    <property type="entry name" value="RibuloseP-bd_barrel"/>
</dbReference>
<evidence type="ECO:0000313" key="10">
    <source>
        <dbReference type="EMBL" id="MCO6025902.1"/>
    </source>
</evidence>
<evidence type="ECO:0000256" key="4">
    <source>
        <dbReference type="ARBA" id="ARBA00022605"/>
    </source>
</evidence>
<dbReference type="GO" id="GO:0004425">
    <property type="term" value="F:indole-3-glycerol-phosphate synthase activity"/>
    <property type="evidence" value="ECO:0007669"/>
    <property type="project" value="UniProtKB-EC"/>
</dbReference>
<evidence type="ECO:0000256" key="6">
    <source>
        <dbReference type="ARBA" id="ARBA00022822"/>
    </source>
</evidence>
<evidence type="ECO:0000259" key="9">
    <source>
        <dbReference type="Pfam" id="PF00218"/>
    </source>
</evidence>
<dbReference type="InterPro" id="IPR001468">
    <property type="entry name" value="Indole-3-GlycerolPSynthase_CS"/>
</dbReference>
<evidence type="ECO:0000313" key="11">
    <source>
        <dbReference type="Proteomes" id="UP001204015"/>
    </source>
</evidence>
<dbReference type="SUPFAM" id="SSF51366">
    <property type="entry name" value="Ribulose-phoshate binding barrel"/>
    <property type="match status" value="1"/>
</dbReference>
<organism evidence="10 11">
    <name type="scientific">Segatella cerevisiae</name>
    <dbReference type="NCBI Taxonomy" id="2053716"/>
    <lineage>
        <taxon>Bacteria</taxon>
        <taxon>Pseudomonadati</taxon>
        <taxon>Bacteroidota</taxon>
        <taxon>Bacteroidia</taxon>
        <taxon>Bacteroidales</taxon>
        <taxon>Prevotellaceae</taxon>
        <taxon>Segatella</taxon>
    </lineage>
</organism>
<dbReference type="NCBIfam" id="NF001377">
    <property type="entry name" value="PRK00278.2-4"/>
    <property type="match status" value="1"/>
</dbReference>
<sequence length="274" mass="31076">MADILEEIVAHKRLEVDEFKQIITPENLYNMVEQKMQDLEKFASPVCSMRKALMASDTGIISEFKRKSPSKGWIHRDAKPSEVTIAYQENGAAALSILTDMKYFGGDDEFIRQARAVGVTIPILYKNFIIDEYQLFQARLCGASAVLLIAADLTKEECRGLLHKAHELGLEVLLEMHQERDFDYVDLEPDMYGINNRHLGTFHTNVKSSIKLVSRLPEQVCKVSESGIHDAKTVERLRQVGFNGFLMGEYFMKEAEPGKALADFIAQCRARQAR</sequence>
<keyword evidence="8 10" id="KW-0456">Lyase</keyword>
<comment type="caution">
    <text evidence="10">The sequence shown here is derived from an EMBL/GenBank/DDBJ whole genome shotgun (WGS) entry which is preliminary data.</text>
</comment>
<evidence type="ECO:0000256" key="7">
    <source>
        <dbReference type="ARBA" id="ARBA00023141"/>
    </source>
</evidence>
<dbReference type="EMBL" id="JAMXLY010000032">
    <property type="protein sequence ID" value="MCO6025902.1"/>
    <property type="molecule type" value="Genomic_DNA"/>
</dbReference>
<evidence type="ECO:0000256" key="2">
    <source>
        <dbReference type="ARBA" id="ARBA00004696"/>
    </source>
</evidence>
<comment type="pathway">
    <text evidence="2">Amino-acid biosynthesis; L-tryptophan biosynthesis; L-tryptophan from chorismate: step 4/5.</text>
</comment>
<evidence type="ECO:0000256" key="5">
    <source>
        <dbReference type="ARBA" id="ARBA00022793"/>
    </source>
</evidence>
<keyword evidence="11" id="KW-1185">Reference proteome</keyword>
<dbReference type="PANTHER" id="PTHR22854">
    <property type="entry name" value="TRYPTOPHAN BIOSYNTHESIS PROTEIN"/>
    <property type="match status" value="1"/>
</dbReference>
<dbReference type="RefSeq" id="WP_252761260.1">
    <property type="nucleotide sequence ID" value="NZ_JAMXLY010000032.1"/>
</dbReference>
<dbReference type="Gene3D" id="3.20.20.70">
    <property type="entry name" value="Aldolase class I"/>
    <property type="match status" value="1"/>
</dbReference>
<dbReference type="InterPro" id="IPR045186">
    <property type="entry name" value="Indole-3-glycerol_P_synth"/>
</dbReference>
<protein>
    <recommendedName>
        <fullName evidence="3">indole-3-glycerol-phosphate synthase</fullName>
        <ecNumber evidence="3">4.1.1.48</ecNumber>
    </recommendedName>
</protein>
<evidence type="ECO:0000256" key="8">
    <source>
        <dbReference type="ARBA" id="ARBA00023239"/>
    </source>
</evidence>
<dbReference type="InterPro" id="IPR013798">
    <property type="entry name" value="Indole-3-glycerol_P_synth_dom"/>
</dbReference>
<feature type="domain" description="Indole-3-glycerol phosphate synthase" evidence="9">
    <location>
        <begin position="5"/>
        <end position="262"/>
    </location>
</feature>
<keyword evidence="7" id="KW-0057">Aromatic amino acid biosynthesis</keyword>
<dbReference type="PANTHER" id="PTHR22854:SF2">
    <property type="entry name" value="INDOLE-3-GLYCEROL-PHOSPHATE SYNTHASE"/>
    <property type="match status" value="1"/>
</dbReference>
<reference evidence="10 11" key="1">
    <citation type="submission" date="2022-06" db="EMBL/GenBank/DDBJ databases">
        <title>A taxonomic note on the genus Prevotella: Description of four novel genera and emended description of the genera Hallella and Xylanibacter.</title>
        <authorList>
            <person name="Hitch T.C.A."/>
        </authorList>
    </citation>
    <scope>NUCLEOTIDE SEQUENCE [LARGE SCALE GENOMIC DNA]</scope>
    <source>
        <strain evidence="10 11">DSM 100619</strain>
    </source>
</reference>
<evidence type="ECO:0000256" key="3">
    <source>
        <dbReference type="ARBA" id="ARBA00012362"/>
    </source>
</evidence>
<gene>
    <name evidence="10" type="primary">trpC</name>
    <name evidence="10" type="ORF">NG821_08650</name>
</gene>
<evidence type="ECO:0000256" key="1">
    <source>
        <dbReference type="ARBA" id="ARBA00001633"/>
    </source>
</evidence>
<proteinExistence type="predicted"/>
<name>A0ABT1BXU5_9BACT</name>